<protein>
    <recommendedName>
        <fullName evidence="4">DUF3784 domain-containing protein</fullName>
    </recommendedName>
</protein>
<dbReference type="Proteomes" id="UP000011602">
    <property type="component" value="Unassembled WGS sequence"/>
</dbReference>
<reference evidence="2 3" key="1">
    <citation type="journal article" date="2014" name="PLoS Genet.">
        <title>Phylogenetically driven sequencing of extremely halophilic archaea reveals strategies for static and dynamic osmo-response.</title>
        <authorList>
            <person name="Becker E.A."/>
            <person name="Seitzer P.M."/>
            <person name="Tritt A."/>
            <person name="Larsen D."/>
            <person name="Krusor M."/>
            <person name="Yao A.I."/>
            <person name="Wu D."/>
            <person name="Madern D."/>
            <person name="Eisen J.A."/>
            <person name="Darling A.E."/>
            <person name="Facciotti M.T."/>
        </authorList>
    </citation>
    <scope>NUCLEOTIDE SEQUENCE [LARGE SCALE GENOMIC DNA]</scope>
    <source>
        <strain evidence="2 3">JCM 12255</strain>
    </source>
</reference>
<dbReference type="STRING" id="1227499.C493_20531"/>
<organism evidence="2 3">
    <name type="scientific">Natronolimnohabitans innermongolicus JCM 12255</name>
    <dbReference type="NCBI Taxonomy" id="1227499"/>
    <lineage>
        <taxon>Archaea</taxon>
        <taxon>Methanobacteriati</taxon>
        <taxon>Methanobacteriota</taxon>
        <taxon>Stenosarchaea group</taxon>
        <taxon>Halobacteria</taxon>
        <taxon>Halobacteriales</taxon>
        <taxon>Natrialbaceae</taxon>
        <taxon>Natronolimnohabitans</taxon>
    </lineage>
</organism>
<dbReference type="EMBL" id="AOHZ01000096">
    <property type="protein sequence ID" value="ELY49295.1"/>
    <property type="molecule type" value="Genomic_DNA"/>
</dbReference>
<evidence type="ECO:0000313" key="3">
    <source>
        <dbReference type="Proteomes" id="UP000011602"/>
    </source>
</evidence>
<dbReference type="AlphaFoldDB" id="L9WIG1"/>
<keyword evidence="3" id="KW-1185">Reference proteome</keyword>
<dbReference type="RefSeq" id="WP_007261358.1">
    <property type="nucleotide sequence ID" value="NZ_AOHZ01000096.1"/>
</dbReference>
<keyword evidence="1" id="KW-0472">Membrane</keyword>
<accession>L9WIG1</accession>
<dbReference type="OrthoDB" id="201708at2157"/>
<dbReference type="InterPro" id="IPR017259">
    <property type="entry name" value="UCP037672"/>
</dbReference>
<comment type="caution">
    <text evidence="2">The sequence shown here is derived from an EMBL/GenBank/DDBJ whole genome shotgun (WGS) entry which is preliminary data.</text>
</comment>
<sequence>MVDGSVVTLLLAAAFVGALGALIKYAGMVQLIAGYDPDRVSDEAGLADFIGTNALYVAALALLLALVEHAEPAVGANAARVGFLVGVFALAARMLFGARRYEEPA</sequence>
<proteinExistence type="predicted"/>
<keyword evidence="1" id="KW-0812">Transmembrane</keyword>
<feature type="transmembrane region" description="Helical" evidence="1">
    <location>
        <begin position="78"/>
        <end position="96"/>
    </location>
</feature>
<gene>
    <name evidence="2" type="ORF">C493_20531</name>
</gene>
<evidence type="ECO:0008006" key="4">
    <source>
        <dbReference type="Google" id="ProtNLM"/>
    </source>
</evidence>
<dbReference type="Pfam" id="PF12650">
    <property type="entry name" value="DUF3784"/>
    <property type="match status" value="1"/>
</dbReference>
<evidence type="ECO:0000256" key="1">
    <source>
        <dbReference type="SAM" id="Phobius"/>
    </source>
</evidence>
<evidence type="ECO:0000313" key="2">
    <source>
        <dbReference type="EMBL" id="ELY49295.1"/>
    </source>
</evidence>
<feature type="transmembrane region" description="Helical" evidence="1">
    <location>
        <begin position="44"/>
        <end position="66"/>
    </location>
</feature>
<name>L9WIG1_9EURY</name>
<dbReference type="eggNOG" id="arCOG10151">
    <property type="taxonomic scope" value="Archaea"/>
</dbReference>
<keyword evidence="1" id="KW-1133">Transmembrane helix</keyword>